<dbReference type="InterPro" id="IPR004398">
    <property type="entry name" value="RNA_MeTrfase_RsmD"/>
</dbReference>
<dbReference type="InterPro" id="IPR029063">
    <property type="entry name" value="SAM-dependent_MTases_sf"/>
</dbReference>
<dbReference type="Gene3D" id="3.40.50.150">
    <property type="entry name" value="Vaccinia Virus protein VP39"/>
    <property type="match status" value="1"/>
</dbReference>
<organism evidence="3 4">
    <name type="scientific">Clostridium algifaecis</name>
    <dbReference type="NCBI Taxonomy" id="1472040"/>
    <lineage>
        <taxon>Bacteria</taxon>
        <taxon>Bacillati</taxon>
        <taxon>Bacillota</taxon>
        <taxon>Clostridia</taxon>
        <taxon>Eubacteriales</taxon>
        <taxon>Clostridiaceae</taxon>
        <taxon>Clostridium</taxon>
    </lineage>
</organism>
<protein>
    <submittedName>
        <fullName evidence="3">16S rRNA (Guanine966-N2)-methyltransferase</fullName>
        <ecNumber evidence="3">2.1.1.171</ecNumber>
    </submittedName>
</protein>
<dbReference type="EMBL" id="JAGGLM010000001">
    <property type="protein sequence ID" value="MBP2031619.1"/>
    <property type="molecule type" value="Genomic_DNA"/>
</dbReference>
<dbReference type="Pfam" id="PF03602">
    <property type="entry name" value="Cons_hypoth95"/>
    <property type="match status" value="1"/>
</dbReference>
<sequence length="188" mass="20938">MRIIAGLARGRKLLPPVGYGTTRPTLDRVKESIFDIIQNKVPGAVVLDVFAGTGSLGLEAVSRGAKSCYLVDGSMETFSILKQNVSNLHFEDKCICLNTDSYKALDEFADKNTSFDLIFIDPPYRKNMIPEAFCIIGENNLLNENGIIVTKIDTIEEIYKGNKYISLSDHRKYGKTTICIYKKCVEGK</sequence>
<evidence type="ECO:0000256" key="1">
    <source>
        <dbReference type="ARBA" id="ARBA00022603"/>
    </source>
</evidence>
<dbReference type="SUPFAM" id="SSF53335">
    <property type="entry name" value="S-adenosyl-L-methionine-dependent methyltransferases"/>
    <property type="match status" value="1"/>
</dbReference>
<dbReference type="InterPro" id="IPR002052">
    <property type="entry name" value="DNA_methylase_N6_adenine_CS"/>
</dbReference>
<evidence type="ECO:0000313" key="4">
    <source>
        <dbReference type="Proteomes" id="UP001519307"/>
    </source>
</evidence>
<dbReference type="PANTHER" id="PTHR43542:SF1">
    <property type="entry name" value="METHYLTRANSFERASE"/>
    <property type="match status" value="1"/>
</dbReference>
<comment type="caution">
    <text evidence="3">The sequence shown here is derived from an EMBL/GenBank/DDBJ whole genome shotgun (WGS) entry which is preliminary data.</text>
</comment>
<keyword evidence="2 3" id="KW-0808">Transferase</keyword>
<gene>
    <name evidence="3" type="ORF">J2Z42_000284</name>
</gene>
<evidence type="ECO:0000256" key="2">
    <source>
        <dbReference type="ARBA" id="ARBA00022679"/>
    </source>
</evidence>
<evidence type="ECO:0000313" key="3">
    <source>
        <dbReference type="EMBL" id="MBP2031619.1"/>
    </source>
</evidence>
<dbReference type="NCBIfam" id="TIGR00095">
    <property type="entry name" value="16S rRNA (guanine(966)-N(2))-methyltransferase RsmD"/>
    <property type="match status" value="1"/>
</dbReference>
<dbReference type="Proteomes" id="UP001519307">
    <property type="component" value="Unassembled WGS sequence"/>
</dbReference>
<dbReference type="CDD" id="cd02440">
    <property type="entry name" value="AdoMet_MTases"/>
    <property type="match status" value="1"/>
</dbReference>
<dbReference type="GO" id="GO:0052913">
    <property type="term" value="F:16S rRNA (guanine(966)-N(2))-methyltransferase activity"/>
    <property type="evidence" value="ECO:0007669"/>
    <property type="project" value="UniProtKB-EC"/>
</dbReference>
<keyword evidence="1 3" id="KW-0489">Methyltransferase</keyword>
<dbReference type="RefSeq" id="WP_209700568.1">
    <property type="nucleotide sequence ID" value="NZ_JAGGLM010000001.1"/>
</dbReference>
<proteinExistence type="predicted"/>
<dbReference type="PANTHER" id="PTHR43542">
    <property type="entry name" value="METHYLTRANSFERASE"/>
    <property type="match status" value="1"/>
</dbReference>
<name>A0ABS4KNK8_9CLOT</name>
<dbReference type="EC" id="2.1.1.171" evidence="3"/>
<dbReference type="PROSITE" id="PS00092">
    <property type="entry name" value="N6_MTASE"/>
    <property type="match status" value="1"/>
</dbReference>
<keyword evidence="4" id="KW-1185">Reference proteome</keyword>
<accession>A0ABS4KNK8</accession>
<reference evidence="3 4" key="1">
    <citation type="submission" date="2021-03" db="EMBL/GenBank/DDBJ databases">
        <title>Genomic Encyclopedia of Type Strains, Phase IV (KMG-IV): sequencing the most valuable type-strain genomes for metagenomic binning, comparative biology and taxonomic classification.</title>
        <authorList>
            <person name="Goeker M."/>
        </authorList>
    </citation>
    <scope>NUCLEOTIDE SEQUENCE [LARGE SCALE GENOMIC DNA]</scope>
    <source>
        <strain evidence="3 4">DSM 28783</strain>
    </source>
</reference>
<dbReference type="PIRSF" id="PIRSF004553">
    <property type="entry name" value="CHP00095"/>
    <property type="match status" value="1"/>
</dbReference>